<proteinExistence type="predicted"/>
<name>A0A1A8NII0_9TELE</name>
<keyword evidence="1" id="KW-1133">Transmembrane helix</keyword>
<organism evidence="2">
    <name type="scientific">Nothobranchius rachovii</name>
    <name type="common">bluefin notho</name>
    <dbReference type="NCBI Taxonomy" id="451742"/>
    <lineage>
        <taxon>Eukaryota</taxon>
        <taxon>Metazoa</taxon>
        <taxon>Chordata</taxon>
        <taxon>Craniata</taxon>
        <taxon>Vertebrata</taxon>
        <taxon>Euteleostomi</taxon>
        <taxon>Actinopterygii</taxon>
        <taxon>Neopterygii</taxon>
        <taxon>Teleostei</taxon>
        <taxon>Neoteleostei</taxon>
        <taxon>Acanthomorphata</taxon>
        <taxon>Ovalentaria</taxon>
        <taxon>Atherinomorphae</taxon>
        <taxon>Cyprinodontiformes</taxon>
        <taxon>Nothobranchiidae</taxon>
        <taxon>Nothobranchius</taxon>
    </lineage>
</organism>
<feature type="non-terminal residue" evidence="2">
    <location>
        <position position="1"/>
    </location>
</feature>
<protein>
    <submittedName>
        <fullName evidence="2">Uncharacterized protein</fullName>
    </submittedName>
</protein>
<evidence type="ECO:0000313" key="2">
    <source>
        <dbReference type="EMBL" id="SBR68741.1"/>
    </source>
</evidence>
<dbReference type="AlphaFoldDB" id="A0A1A8NII0"/>
<feature type="transmembrane region" description="Helical" evidence="1">
    <location>
        <begin position="20"/>
        <end position="44"/>
    </location>
</feature>
<reference evidence="2" key="1">
    <citation type="submission" date="2016-05" db="EMBL/GenBank/DDBJ databases">
        <authorList>
            <person name="Lavstsen T."/>
            <person name="Jespersen J.S."/>
        </authorList>
    </citation>
    <scope>NUCLEOTIDE SEQUENCE</scope>
    <source>
        <tissue evidence="2">Brain</tissue>
    </source>
</reference>
<keyword evidence="1" id="KW-0812">Transmembrane</keyword>
<accession>A0A1A8NII0</accession>
<evidence type="ECO:0000256" key="1">
    <source>
        <dbReference type="SAM" id="Phobius"/>
    </source>
</evidence>
<keyword evidence="1" id="KW-0472">Membrane</keyword>
<feature type="non-terminal residue" evidence="2">
    <location>
        <position position="74"/>
    </location>
</feature>
<gene>
    <name evidence="2" type="primary">Nfu_g_1_009238</name>
</gene>
<reference evidence="2" key="2">
    <citation type="submission" date="2016-06" db="EMBL/GenBank/DDBJ databases">
        <title>The genome of a short-lived fish provides insights into sex chromosome evolution and the genetic control of aging.</title>
        <authorList>
            <person name="Reichwald K."/>
            <person name="Felder M."/>
            <person name="Petzold A."/>
            <person name="Koch P."/>
            <person name="Groth M."/>
            <person name="Platzer M."/>
        </authorList>
    </citation>
    <scope>NUCLEOTIDE SEQUENCE</scope>
    <source>
        <tissue evidence="2">Brain</tissue>
    </source>
</reference>
<sequence length="74" mass="8283">RSPSVCDFIASFSSLNCVQAAPMFTLVLALCFVSKDITLSLLLLDYAMMPPTKGNFLFFLFFFLMIGELKKTNC</sequence>
<dbReference type="EMBL" id="HAEH01002351">
    <property type="protein sequence ID" value="SBR68741.1"/>
    <property type="molecule type" value="Transcribed_RNA"/>
</dbReference>